<reference evidence="1 2" key="1">
    <citation type="submission" date="2018-02" db="EMBL/GenBank/DDBJ databases">
        <title>Draft genome of wild Prunus yedoensis var. nudiflora.</title>
        <authorList>
            <person name="Baek S."/>
            <person name="Kim J.-H."/>
            <person name="Choi K."/>
            <person name="Kim G.-B."/>
            <person name="Cho A."/>
            <person name="Jang H."/>
            <person name="Shin C.-H."/>
            <person name="Yu H.-J."/>
            <person name="Mun J.-H."/>
        </authorList>
    </citation>
    <scope>NUCLEOTIDE SEQUENCE [LARGE SCALE GENOMIC DNA]</scope>
    <source>
        <strain evidence="2">cv. Jeju island</strain>
        <tissue evidence="1">Leaf</tissue>
    </source>
</reference>
<dbReference type="OrthoDB" id="10560224at2759"/>
<keyword evidence="2" id="KW-1185">Reference proteome</keyword>
<comment type="caution">
    <text evidence="1">The sequence shown here is derived from an EMBL/GenBank/DDBJ whole genome shotgun (WGS) entry which is preliminary data.</text>
</comment>
<dbReference type="Proteomes" id="UP000250321">
    <property type="component" value="Unassembled WGS sequence"/>
</dbReference>
<dbReference type="AlphaFoldDB" id="A0A314UDK9"/>
<organism evidence="1 2">
    <name type="scientific">Prunus yedoensis var. nudiflora</name>
    <dbReference type="NCBI Taxonomy" id="2094558"/>
    <lineage>
        <taxon>Eukaryota</taxon>
        <taxon>Viridiplantae</taxon>
        <taxon>Streptophyta</taxon>
        <taxon>Embryophyta</taxon>
        <taxon>Tracheophyta</taxon>
        <taxon>Spermatophyta</taxon>
        <taxon>Magnoliopsida</taxon>
        <taxon>eudicotyledons</taxon>
        <taxon>Gunneridae</taxon>
        <taxon>Pentapetalae</taxon>
        <taxon>rosids</taxon>
        <taxon>fabids</taxon>
        <taxon>Rosales</taxon>
        <taxon>Rosaceae</taxon>
        <taxon>Amygdaloideae</taxon>
        <taxon>Amygdaleae</taxon>
        <taxon>Prunus</taxon>
    </lineage>
</organism>
<dbReference type="EMBL" id="PJQY01003658">
    <property type="protein sequence ID" value="PQM35585.1"/>
    <property type="molecule type" value="Genomic_DNA"/>
</dbReference>
<evidence type="ECO:0000313" key="2">
    <source>
        <dbReference type="Proteomes" id="UP000250321"/>
    </source>
</evidence>
<name>A0A314UDK9_PRUYE</name>
<sequence>MSELESSQFEVEDWEFRVGDVGSVARIDGQDLPFEVKNWSISYEFKLSRETSRVRARIEVSWRGIQAPSSKLAESLKRALD</sequence>
<gene>
    <name evidence="1" type="ORF">Pyn_26636</name>
</gene>
<protein>
    <submittedName>
        <fullName evidence="1">Uncharacterized protein</fullName>
    </submittedName>
</protein>
<evidence type="ECO:0000313" key="1">
    <source>
        <dbReference type="EMBL" id="PQM35585.1"/>
    </source>
</evidence>
<proteinExistence type="predicted"/>
<accession>A0A314UDK9</accession>